<gene>
    <name evidence="3" type="ORF">VW23_027845</name>
</gene>
<comment type="caution">
    <text evidence="3">The sequence shown here is derived from an EMBL/GenBank/DDBJ whole genome shotgun (WGS) entry which is preliminary data.</text>
</comment>
<dbReference type="InterPro" id="IPR035093">
    <property type="entry name" value="RelE/ParE_toxin_dom_sf"/>
</dbReference>
<comment type="similarity">
    <text evidence="1">Belongs to the RelE toxin family.</text>
</comment>
<dbReference type="InterPro" id="IPR051803">
    <property type="entry name" value="TA_system_RelE-like_toxin"/>
</dbReference>
<dbReference type="OrthoDB" id="9814952at2"/>
<evidence type="ECO:0000256" key="2">
    <source>
        <dbReference type="ARBA" id="ARBA00022649"/>
    </source>
</evidence>
<name>A0A1E5XK28_9HYPH</name>
<keyword evidence="2" id="KW-1277">Toxin-antitoxin system</keyword>
<dbReference type="PANTHER" id="PTHR33755">
    <property type="entry name" value="TOXIN PARE1-RELATED"/>
    <property type="match status" value="1"/>
</dbReference>
<dbReference type="Gene3D" id="3.30.2310.20">
    <property type="entry name" value="RelE-like"/>
    <property type="match status" value="1"/>
</dbReference>
<evidence type="ECO:0000256" key="1">
    <source>
        <dbReference type="ARBA" id="ARBA00006226"/>
    </source>
</evidence>
<dbReference type="InterPro" id="IPR007712">
    <property type="entry name" value="RelE/ParE_toxin"/>
</dbReference>
<sequence length="106" mass="12248">MPSRELQLTSATHDDLRRLAKYIIESAGMPATAAAYVRRIEERCADLCDFPAVGRNLSDVRAGLRVLPFEGVVIVFETTSTVVRVLRIYGQRQNYERHLRHQHRRR</sequence>
<accession>A0A1E5XK28</accession>
<organism evidence="3 4">
    <name type="scientific">Devosia insulae DS-56</name>
    <dbReference type="NCBI Taxonomy" id="1116389"/>
    <lineage>
        <taxon>Bacteria</taxon>
        <taxon>Pseudomonadati</taxon>
        <taxon>Pseudomonadota</taxon>
        <taxon>Alphaproteobacteria</taxon>
        <taxon>Hyphomicrobiales</taxon>
        <taxon>Devosiaceae</taxon>
        <taxon>Devosia</taxon>
    </lineage>
</organism>
<protein>
    <recommendedName>
        <fullName evidence="5">Plasmid stabilization protein</fullName>
    </recommendedName>
</protein>
<dbReference type="Pfam" id="PF05016">
    <property type="entry name" value="ParE_toxin"/>
    <property type="match status" value="1"/>
</dbReference>
<dbReference type="EMBL" id="LAJE02000344">
    <property type="protein sequence ID" value="OEO28949.1"/>
    <property type="molecule type" value="Genomic_DNA"/>
</dbReference>
<evidence type="ECO:0000313" key="3">
    <source>
        <dbReference type="EMBL" id="OEO28949.1"/>
    </source>
</evidence>
<dbReference type="AlphaFoldDB" id="A0A1E5XK28"/>
<proteinExistence type="inferred from homology"/>
<evidence type="ECO:0008006" key="5">
    <source>
        <dbReference type="Google" id="ProtNLM"/>
    </source>
</evidence>
<dbReference type="Proteomes" id="UP000095463">
    <property type="component" value="Unassembled WGS sequence"/>
</dbReference>
<dbReference type="RefSeq" id="WP_069911782.1">
    <property type="nucleotide sequence ID" value="NZ_LAJE02000344.1"/>
</dbReference>
<keyword evidence="4" id="KW-1185">Reference proteome</keyword>
<evidence type="ECO:0000313" key="4">
    <source>
        <dbReference type="Proteomes" id="UP000095463"/>
    </source>
</evidence>
<reference evidence="3 4" key="1">
    <citation type="journal article" date="2015" name="Genome Announc.">
        <title>Genome Assemblies of Three Soil-Associated Devosia species: D. insulae, D. limi, and D. soli.</title>
        <authorList>
            <person name="Hassan Y.I."/>
            <person name="Lepp D."/>
            <person name="Zhou T."/>
        </authorList>
    </citation>
    <scope>NUCLEOTIDE SEQUENCE [LARGE SCALE GENOMIC DNA]</scope>
    <source>
        <strain evidence="3 4">DS-56</strain>
    </source>
</reference>